<reference evidence="1" key="1">
    <citation type="submission" date="2021-06" db="EMBL/GenBank/DDBJ databases">
        <authorList>
            <person name="Kallberg Y."/>
            <person name="Tangrot J."/>
            <person name="Rosling A."/>
        </authorList>
    </citation>
    <scope>NUCLEOTIDE SEQUENCE</scope>
    <source>
        <strain evidence="1">IL203A</strain>
    </source>
</reference>
<gene>
    <name evidence="1" type="ORF">DHETER_LOCUS3719</name>
</gene>
<sequence length="117" mass="13197">MESSSQESLSNLDNIEWVSGGTSITVTPRSSNVNNHESKIPLRAITFNKKTSVRMFSSGVGDMALLVRGKSREISICLNNMKDEIVINVKEIEEFRIAKDRDQRAIVLRLNPNFDRT</sequence>
<name>A0ACA9LBZ1_9GLOM</name>
<comment type="caution">
    <text evidence="1">The sequence shown here is derived from an EMBL/GenBank/DDBJ whole genome shotgun (WGS) entry which is preliminary data.</text>
</comment>
<accession>A0ACA9LBZ1</accession>
<evidence type="ECO:0000313" key="2">
    <source>
        <dbReference type="Proteomes" id="UP000789702"/>
    </source>
</evidence>
<protein>
    <submittedName>
        <fullName evidence="1">3404_t:CDS:1</fullName>
    </submittedName>
</protein>
<feature type="non-terminal residue" evidence="1">
    <location>
        <position position="117"/>
    </location>
</feature>
<organism evidence="1 2">
    <name type="scientific">Dentiscutata heterogama</name>
    <dbReference type="NCBI Taxonomy" id="1316150"/>
    <lineage>
        <taxon>Eukaryota</taxon>
        <taxon>Fungi</taxon>
        <taxon>Fungi incertae sedis</taxon>
        <taxon>Mucoromycota</taxon>
        <taxon>Glomeromycotina</taxon>
        <taxon>Glomeromycetes</taxon>
        <taxon>Diversisporales</taxon>
        <taxon>Gigasporaceae</taxon>
        <taxon>Dentiscutata</taxon>
    </lineage>
</organism>
<dbReference type="Proteomes" id="UP000789702">
    <property type="component" value="Unassembled WGS sequence"/>
</dbReference>
<dbReference type="EMBL" id="CAJVPU010003336">
    <property type="protein sequence ID" value="CAG8516696.1"/>
    <property type="molecule type" value="Genomic_DNA"/>
</dbReference>
<keyword evidence="2" id="KW-1185">Reference proteome</keyword>
<evidence type="ECO:0000313" key="1">
    <source>
        <dbReference type="EMBL" id="CAG8516696.1"/>
    </source>
</evidence>
<proteinExistence type="predicted"/>